<comment type="similarity">
    <text evidence="12">Belongs to the cytochrome b561 family.</text>
</comment>
<dbReference type="RefSeq" id="WP_182974335.1">
    <property type="nucleotide sequence ID" value="NZ_JABEQN010000014.1"/>
</dbReference>
<evidence type="ECO:0000259" key="14">
    <source>
        <dbReference type="Pfam" id="PF01292"/>
    </source>
</evidence>
<dbReference type="GO" id="GO:0009055">
    <property type="term" value="F:electron transfer activity"/>
    <property type="evidence" value="ECO:0007669"/>
    <property type="project" value="InterPro"/>
</dbReference>
<keyword evidence="6 13" id="KW-0812">Transmembrane</keyword>
<keyword evidence="4" id="KW-1003">Cell membrane</keyword>
<keyword evidence="11 13" id="KW-0472">Membrane</keyword>
<reference evidence="17 18" key="1">
    <citation type="submission" date="2020-04" db="EMBL/GenBank/DDBJ databases">
        <title>Description of novel Gluconacetobacter.</title>
        <authorList>
            <person name="Sombolestani A."/>
        </authorList>
    </citation>
    <scope>NUCLEOTIDE SEQUENCE [LARGE SCALE GENOMIC DNA]</scope>
    <source>
        <strain evidence="16 17">LMG 1728</strain>
        <strain evidence="15 18">LMG 1731</strain>
    </source>
</reference>
<evidence type="ECO:0000256" key="5">
    <source>
        <dbReference type="ARBA" id="ARBA00022617"/>
    </source>
</evidence>
<organism evidence="15 18">
    <name type="scientific">Gluconacetobacter dulcium</name>
    <dbReference type="NCBI Taxonomy" id="2729096"/>
    <lineage>
        <taxon>Bacteria</taxon>
        <taxon>Pseudomonadati</taxon>
        <taxon>Pseudomonadota</taxon>
        <taxon>Alphaproteobacteria</taxon>
        <taxon>Acetobacterales</taxon>
        <taxon>Acetobacteraceae</taxon>
        <taxon>Gluconacetobacter</taxon>
    </lineage>
</organism>
<protein>
    <submittedName>
        <fullName evidence="15">Cytochrome b</fullName>
    </submittedName>
</protein>
<dbReference type="SUPFAM" id="SSF81342">
    <property type="entry name" value="Transmembrane di-heme cytochromes"/>
    <property type="match status" value="1"/>
</dbReference>
<dbReference type="Proteomes" id="UP000540490">
    <property type="component" value="Unassembled WGS sequence"/>
</dbReference>
<proteinExistence type="inferred from homology"/>
<feature type="transmembrane region" description="Helical" evidence="13">
    <location>
        <begin position="90"/>
        <end position="107"/>
    </location>
</feature>
<evidence type="ECO:0000256" key="6">
    <source>
        <dbReference type="ARBA" id="ARBA00022692"/>
    </source>
</evidence>
<comment type="subcellular location">
    <subcellularLocation>
        <location evidence="2">Cell membrane</location>
        <topology evidence="2">Multi-pass membrane protein</topology>
    </subcellularLocation>
</comment>
<evidence type="ECO:0000256" key="7">
    <source>
        <dbReference type="ARBA" id="ARBA00022723"/>
    </source>
</evidence>
<evidence type="ECO:0000313" key="16">
    <source>
        <dbReference type="EMBL" id="MBB2194401.1"/>
    </source>
</evidence>
<dbReference type="Gene3D" id="1.20.950.20">
    <property type="entry name" value="Transmembrane di-heme cytochromes, Chain C"/>
    <property type="match status" value="1"/>
</dbReference>
<dbReference type="InterPro" id="IPR052168">
    <property type="entry name" value="Cytochrome_b561_oxidase"/>
</dbReference>
<dbReference type="InterPro" id="IPR011577">
    <property type="entry name" value="Cyt_b561_bac/Ni-Hgenase"/>
</dbReference>
<evidence type="ECO:0000256" key="8">
    <source>
        <dbReference type="ARBA" id="ARBA00022982"/>
    </source>
</evidence>
<dbReference type="GO" id="GO:0020037">
    <property type="term" value="F:heme binding"/>
    <property type="evidence" value="ECO:0007669"/>
    <property type="project" value="TreeGrafter"/>
</dbReference>
<dbReference type="InterPro" id="IPR016174">
    <property type="entry name" value="Di-haem_cyt_TM"/>
</dbReference>
<keyword evidence="9 13" id="KW-1133">Transmembrane helix</keyword>
<keyword evidence="3" id="KW-0813">Transport</keyword>
<evidence type="ECO:0000313" key="18">
    <source>
        <dbReference type="Proteomes" id="UP000561077"/>
    </source>
</evidence>
<feature type="domain" description="Cytochrome b561 bacterial/Ni-hydrogenase" evidence="14">
    <location>
        <begin position="7"/>
        <end position="176"/>
    </location>
</feature>
<evidence type="ECO:0000313" key="15">
    <source>
        <dbReference type="EMBL" id="MBB2165190.1"/>
    </source>
</evidence>
<dbReference type="EMBL" id="JABEQO010000014">
    <property type="protein sequence ID" value="MBB2165190.1"/>
    <property type="molecule type" value="Genomic_DNA"/>
</dbReference>
<name>A0A7W4ILP2_9PROT</name>
<dbReference type="Pfam" id="PF01292">
    <property type="entry name" value="Ni_hydr_CYTB"/>
    <property type="match status" value="1"/>
</dbReference>
<evidence type="ECO:0000256" key="13">
    <source>
        <dbReference type="SAM" id="Phobius"/>
    </source>
</evidence>
<keyword evidence="7" id="KW-0479">Metal-binding</keyword>
<evidence type="ECO:0000256" key="9">
    <source>
        <dbReference type="ARBA" id="ARBA00022989"/>
    </source>
</evidence>
<feature type="transmembrane region" description="Helical" evidence="13">
    <location>
        <begin position="46"/>
        <end position="63"/>
    </location>
</feature>
<dbReference type="PANTHER" id="PTHR30529">
    <property type="entry name" value="CYTOCHROME B561"/>
    <property type="match status" value="1"/>
</dbReference>
<accession>A0A7W4ILP2</accession>
<evidence type="ECO:0000256" key="2">
    <source>
        <dbReference type="ARBA" id="ARBA00004651"/>
    </source>
</evidence>
<dbReference type="PANTHER" id="PTHR30529:SF6">
    <property type="entry name" value="BLL0291 PROTEIN"/>
    <property type="match status" value="1"/>
</dbReference>
<comment type="caution">
    <text evidence="15">The sequence shown here is derived from an EMBL/GenBank/DDBJ whole genome shotgun (WGS) entry which is preliminary data.</text>
</comment>
<sequence>MRSAVSFSLPSRILHWLMAVMILGMLFIGVFMAATVGPGYHRLVTLHRPLGIAILVLAILRLGNRLRTPPPPLPADLPPLMKAGAKASHILLYVLMIALPLVGWGMLSAADYPIPLWGEAMRLPPILPHDPALWAWLRSAHTVLAFLLFGLVLAHLGAALFHGLIRRDGVLSSMVRRGSPD</sequence>
<evidence type="ECO:0000313" key="17">
    <source>
        <dbReference type="Proteomes" id="UP000540490"/>
    </source>
</evidence>
<evidence type="ECO:0000256" key="1">
    <source>
        <dbReference type="ARBA" id="ARBA00001970"/>
    </source>
</evidence>
<comment type="cofactor">
    <cofactor evidence="1">
        <name>heme b</name>
        <dbReference type="ChEBI" id="CHEBI:60344"/>
    </cofactor>
</comment>
<feature type="transmembrane region" description="Helical" evidence="13">
    <location>
        <begin position="143"/>
        <end position="165"/>
    </location>
</feature>
<dbReference type="Proteomes" id="UP000561077">
    <property type="component" value="Unassembled WGS sequence"/>
</dbReference>
<dbReference type="EMBL" id="JABEQN010000014">
    <property type="protein sequence ID" value="MBB2194401.1"/>
    <property type="molecule type" value="Genomic_DNA"/>
</dbReference>
<dbReference type="GO" id="GO:0046872">
    <property type="term" value="F:metal ion binding"/>
    <property type="evidence" value="ECO:0007669"/>
    <property type="project" value="UniProtKB-KW"/>
</dbReference>
<evidence type="ECO:0000256" key="11">
    <source>
        <dbReference type="ARBA" id="ARBA00023136"/>
    </source>
</evidence>
<keyword evidence="5" id="KW-0349">Heme</keyword>
<evidence type="ECO:0000256" key="10">
    <source>
        <dbReference type="ARBA" id="ARBA00023004"/>
    </source>
</evidence>
<evidence type="ECO:0000256" key="4">
    <source>
        <dbReference type="ARBA" id="ARBA00022475"/>
    </source>
</evidence>
<keyword evidence="10" id="KW-0408">Iron</keyword>
<dbReference type="GO" id="GO:0022904">
    <property type="term" value="P:respiratory electron transport chain"/>
    <property type="evidence" value="ECO:0007669"/>
    <property type="project" value="InterPro"/>
</dbReference>
<dbReference type="GO" id="GO:0005886">
    <property type="term" value="C:plasma membrane"/>
    <property type="evidence" value="ECO:0007669"/>
    <property type="project" value="UniProtKB-SubCell"/>
</dbReference>
<evidence type="ECO:0000256" key="3">
    <source>
        <dbReference type="ARBA" id="ARBA00022448"/>
    </source>
</evidence>
<dbReference type="AlphaFoldDB" id="A0A7W4ILP2"/>
<gene>
    <name evidence="16" type="ORF">HLH25_12290</name>
    <name evidence="15" type="ORF">HLH26_11720</name>
</gene>
<keyword evidence="8" id="KW-0249">Electron transport</keyword>
<feature type="transmembrane region" description="Helical" evidence="13">
    <location>
        <begin position="12"/>
        <end position="34"/>
    </location>
</feature>
<keyword evidence="17" id="KW-1185">Reference proteome</keyword>
<evidence type="ECO:0000256" key="12">
    <source>
        <dbReference type="ARBA" id="ARBA00037975"/>
    </source>
</evidence>